<gene>
    <name evidence="4" type="ORF">HKBW3S33_02056</name>
</gene>
<accession>A0A6V8P7N2</accession>
<dbReference type="Proteomes" id="UP000591948">
    <property type="component" value="Unassembled WGS sequence"/>
</dbReference>
<evidence type="ECO:0000256" key="1">
    <source>
        <dbReference type="ARBA" id="ARBA00022603"/>
    </source>
</evidence>
<keyword evidence="5" id="KW-1185">Reference proteome</keyword>
<proteinExistence type="predicted"/>
<dbReference type="InterPro" id="IPR029063">
    <property type="entry name" value="SAM-dependent_MTases_sf"/>
</dbReference>
<reference evidence="4 5" key="1">
    <citation type="journal article" date="2020" name="Front. Microbiol.">
        <title>Single-cell genomics of novel Actinobacteria with the Wood-Ljungdahl pathway discovered in a serpentinizing system.</title>
        <authorList>
            <person name="Merino N."/>
            <person name="Kawai M."/>
            <person name="Boyd E.S."/>
            <person name="Colman D.R."/>
            <person name="McGlynn S.E."/>
            <person name="Nealson K.H."/>
            <person name="Kurokawa K."/>
            <person name="Hongoh Y."/>
        </authorList>
    </citation>
    <scope>NUCLEOTIDE SEQUENCE [LARGE SCALE GENOMIC DNA]</scope>
    <source>
        <strain evidence="4 5">S33</strain>
    </source>
</reference>
<dbReference type="EMBL" id="BLRY01000321">
    <property type="protein sequence ID" value="GFP28642.1"/>
    <property type="molecule type" value="Genomic_DNA"/>
</dbReference>
<evidence type="ECO:0000313" key="4">
    <source>
        <dbReference type="EMBL" id="GFP28642.1"/>
    </source>
</evidence>
<keyword evidence="2" id="KW-0808">Transferase</keyword>
<dbReference type="Gene3D" id="3.40.50.150">
    <property type="entry name" value="Vaccinia Virus protein VP39"/>
    <property type="match status" value="1"/>
</dbReference>
<feature type="domain" description="DNA methylase N-4/N-6" evidence="3">
    <location>
        <begin position="9"/>
        <end position="67"/>
    </location>
</feature>
<dbReference type="GO" id="GO:0032259">
    <property type="term" value="P:methylation"/>
    <property type="evidence" value="ECO:0007669"/>
    <property type="project" value="UniProtKB-KW"/>
</dbReference>
<evidence type="ECO:0000313" key="5">
    <source>
        <dbReference type="Proteomes" id="UP000591948"/>
    </source>
</evidence>
<protein>
    <recommendedName>
        <fullName evidence="3">DNA methylase N-4/N-6 domain-containing protein</fullName>
    </recommendedName>
</protein>
<dbReference type="RefSeq" id="WP_176233960.1">
    <property type="nucleotide sequence ID" value="NZ_BLRY01000321.1"/>
</dbReference>
<dbReference type="Pfam" id="PF01555">
    <property type="entry name" value="N6_N4_Mtase"/>
    <property type="match status" value="1"/>
</dbReference>
<evidence type="ECO:0000256" key="2">
    <source>
        <dbReference type="ARBA" id="ARBA00022679"/>
    </source>
</evidence>
<dbReference type="AlphaFoldDB" id="A0A6V8P7N2"/>
<keyword evidence="1" id="KW-0489">Methyltransferase</keyword>
<dbReference type="SUPFAM" id="SSF53335">
    <property type="entry name" value="S-adenosyl-L-methionine-dependent methyltransferases"/>
    <property type="match status" value="1"/>
</dbReference>
<dbReference type="GO" id="GO:0008170">
    <property type="term" value="F:N-methyltransferase activity"/>
    <property type="evidence" value="ECO:0007669"/>
    <property type="project" value="InterPro"/>
</dbReference>
<name>A0A6V8P7N2_9ACTN</name>
<comment type="caution">
    <text evidence="4">The sequence shown here is derived from an EMBL/GenBank/DDBJ whole genome shotgun (WGS) entry which is preliminary data.</text>
</comment>
<evidence type="ECO:0000259" key="3">
    <source>
        <dbReference type="Pfam" id="PF01555"/>
    </source>
</evidence>
<dbReference type="GO" id="GO:0003677">
    <property type="term" value="F:DNA binding"/>
    <property type="evidence" value="ECO:0007669"/>
    <property type="project" value="InterPro"/>
</dbReference>
<sequence length="70" mass="8068">MKIKKPQFETTTLWDFPTQNYGDRPHGDNKYSGVTPAFVIWNLIQRYTKEGDLVVDPMCGSGTTIDVWCR</sequence>
<organism evidence="4 5">
    <name type="scientific">Candidatus Hakubella thermalkaliphila</name>
    <dbReference type="NCBI Taxonomy" id="2754717"/>
    <lineage>
        <taxon>Bacteria</taxon>
        <taxon>Bacillati</taxon>
        <taxon>Actinomycetota</taxon>
        <taxon>Actinomycetota incertae sedis</taxon>
        <taxon>Candidatus Hakubellales</taxon>
        <taxon>Candidatus Hakubellaceae</taxon>
        <taxon>Candidatus Hakubella</taxon>
    </lineage>
</organism>
<dbReference type="InterPro" id="IPR002941">
    <property type="entry name" value="DNA_methylase_N4/N6"/>
</dbReference>